<comment type="subcellular location">
    <subcellularLocation>
        <location evidence="1">Mitochondrion</location>
    </subcellularLocation>
</comment>
<dbReference type="AlphaFoldDB" id="A0A8J2LPM5"/>
<feature type="domain" description="Translation elongation factor EFTs/EF1B dimerisation" evidence="2">
    <location>
        <begin position="1"/>
        <end position="149"/>
    </location>
</feature>
<dbReference type="InterPro" id="IPR001816">
    <property type="entry name" value="Transl_elong_EFTs/EF1B"/>
</dbReference>
<evidence type="ECO:0000256" key="1">
    <source>
        <dbReference type="HAMAP-Rule" id="MF_03135"/>
    </source>
</evidence>
<dbReference type="InterPro" id="IPR014039">
    <property type="entry name" value="Transl_elong_EFTs/EF1B_dimer"/>
</dbReference>
<sequence length="239" mass="26350">MVETNCETDFVSRNKKFHSLVQRVTQGCFHFSGEQSGLTGNTVVYKVPLAADQLANLPLAESRPVKDETALSIGELGENIQNRRAVYFRAVAPVQLAGYTHPLPEGGVKKDVVQSGRYGVIVAYKPTSASISSDKSAGRLEDIGRQLCMNPTEIGTFKKVEQTTEPEIITKEPDPPALESDNVEAAQPYYNDDETTLLNQEFLLDPDMTVGEYLFNNGVEVLDFSRFECGEKIESTQHG</sequence>
<gene>
    <name evidence="3" type="ORF">AFUS01_LOCUS45183</name>
</gene>
<dbReference type="PANTHER" id="PTHR11741:SF0">
    <property type="entry name" value="ELONGATION FACTOR TS, MITOCHONDRIAL"/>
    <property type="match status" value="1"/>
</dbReference>
<keyword evidence="4" id="KW-1185">Reference proteome</keyword>
<dbReference type="OrthoDB" id="277235at2759"/>
<keyword evidence="1" id="KW-0648">Protein biosynthesis</keyword>
<accession>A0A8J2LPM5</accession>
<protein>
    <recommendedName>
        <fullName evidence="1">Elongation factor Ts, mitochondrial</fullName>
        <shortName evidence="1">EF-Ts</shortName>
        <shortName evidence="1">EF-TsMt</shortName>
    </recommendedName>
</protein>
<evidence type="ECO:0000313" key="3">
    <source>
        <dbReference type="EMBL" id="CAG7835868.1"/>
    </source>
</evidence>
<evidence type="ECO:0000259" key="2">
    <source>
        <dbReference type="Pfam" id="PF00889"/>
    </source>
</evidence>
<comment type="caution">
    <text evidence="3">The sequence shown here is derived from an EMBL/GenBank/DDBJ whole genome shotgun (WGS) entry which is preliminary data.</text>
</comment>
<feature type="domain" description="Translation elongation factor EFTs/EF1B dimerisation" evidence="2">
    <location>
        <begin position="193"/>
        <end position="231"/>
    </location>
</feature>
<dbReference type="Pfam" id="PF00889">
    <property type="entry name" value="EF_TS"/>
    <property type="match status" value="2"/>
</dbReference>
<proteinExistence type="inferred from homology"/>
<evidence type="ECO:0000313" key="4">
    <source>
        <dbReference type="Proteomes" id="UP000708208"/>
    </source>
</evidence>
<keyword evidence="1" id="KW-0496">Mitochondrion</keyword>
<comment type="similarity">
    <text evidence="1">Belongs to the EF-Ts family.</text>
</comment>
<reference evidence="3" key="1">
    <citation type="submission" date="2021-06" db="EMBL/GenBank/DDBJ databases">
        <authorList>
            <person name="Hodson N. C."/>
            <person name="Mongue J. A."/>
            <person name="Jaron S. K."/>
        </authorList>
    </citation>
    <scope>NUCLEOTIDE SEQUENCE</scope>
</reference>
<comment type="function">
    <text evidence="1">Associates with the EF-Tu.GDP complex and induces the exchange of GDP to GTP. It remains bound to the aminoacyl-tRNA.EF-Tu.GTP complex up to the GTP hydrolysis stage on the ribosome.</text>
</comment>
<name>A0A8J2LPM5_9HEXA</name>
<dbReference type="PANTHER" id="PTHR11741">
    <property type="entry name" value="ELONGATION FACTOR TS"/>
    <property type="match status" value="1"/>
</dbReference>
<dbReference type="HAMAP" id="MF_00050">
    <property type="entry name" value="EF_Ts"/>
    <property type="match status" value="1"/>
</dbReference>
<dbReference type="GO" id="GO:0005739">
    <property type="term" value="C:mitochondrion"/>
    <property type="evidence" value="ECO:0007669"/>
    <property type="project" value="UniProtKB-SubCell"/>
</dbReference>
<dbReference type="GO" id="GO:0003746">
    <property type="term" value="F:translation elongation factor activity"/>
    <property type="evidence" value="ECO:0007669"/>
    <property type="project" value="UniProtKB-UniRule"/>
</dbReference>
<organism evidence="3 4">
    <name type="scientific">Allacma fusca</name>
    <dbReference type="NCBI Taxonomy" id="39272"/>
    <lineage>
        <taxon>Eukaryota</taxon>
        <taxon>Metazoa</taxon>
        <taxon>Ecdysozoa</taxon>
        <taxon>Arthropoda</taxon>
        <taxon>Hexapoda</taxon>
        <taxon>Collembola</taxon>
        <taxon>Symphypleona</taxon>
        <taxon>Sminthuridae</taxon>
        <taxon>Allacma</taxon>
    </lineage>
</organism>
<keyword evidence="1" id="KW-0251">Elongation factor</keyword>
<dbReference type="EMBL" id="CAJVCH010570784">
    <property type="protein sequence ID" value="CAG7835868.1"/>
    <property type="molecule type" value="Genomic_DNA"/>
</dbReference>
<dbReference type="GO" id="GO:0070125">
    <property type="term" value="P:mitochondrial translational elongation"/>
    <property type="evidence" value="ECO:0007669"/>
    <property type="project" value="TreeGrafter"/>
</dbReference>
<dbReference type="Proteomes" id="UP000708208">
    <property type="component" value="Unassembled WGS sequence"/>
</dbReference>